<name>A0ACB9Q6D8_BAUVA</name>
<dbReference type="Proteomes" id="UP000828941">
    <property type="component" value="Chromosome 1"/>
</dbReference>
<keyword evidence="2" id="KW-1185">Reference proteome</keyword>
<gene>
    <name evidence="1" type="ORF">L6164_000420</name>
</gene>
<accession>A0ACB9Q6D8</accession>
<proteinExistence type="predicted"/>
<dbReference type="EMBL" id="CM039426">
    <property type="protein sequence ID" value="KAI4356393.1"/>
    <property type="molecule type" value="Genomic_DNA"/>
</dbReference>
<evidence type="ECO:0000313" key="1">
    <source>
        <dbReference type="EMBL" id="KAI4356393.1"/>
    </source>
</evidence>
<evidence type="ECO:0000313" key="2">
    <source>
        <dbReference type="Proteomes" id="UP000828941"/>
    </source>
</evidence>
<reference evidence="1 2" key="1">
    <citation type="journal article" date="2022" name="DNA Res.">
        <title>Chromosomal-level genome assembly of the orchid tree Bauhinia variegata (Leguminosae; Cercidoideae) supports the allotetraploid origin hypothesis of Bauhinia.</title>
        <authorList>
            <person name="Zhong Y."/>
            <person name="Chen Y."/>
            <person name="Zheng D."/>
            <person name="Pang J."/>
            <person name="Liu Y."/>
            <person name="Luo S."/>
            <person name="Meng S."/>
            <person name="Qian L."/>
            <person name="Wei D."/>
            <person name="Dai S."/>
            <person name="Zhou R."/>
        </authorList>
    </citation>
    <scope>NUCLEOTIDE SEQUENCE [LARGE SCALE GENOMIC DNA]</scope>
    <source>
        <strain evidence="1">BV-YZ2020</strain>
    </source>
</reference>
<comment type="caution">
    <text evidence="1">The sequence shown here is derived from an EMBL/GenBank/DDBJ whole genome shotgun (WGS) entry which is preliminary data.</text>
</comment>
<sequence>MAQELAIKIILILWPLLLYSPMSAQQAIWPESRCGDVVIPFPFHIKSSYNCSIDHRCKYMDDWFEIECRDNRTPFLKSMKLEVTEIDFKNNTVIVMNPIYRCQNSTTFIQSTVPLDQSPFLYPDTNKIIVFGCNTRAQFSYKSPERATCVSSCESKDDMLGYKGCFGMYCCQIDVPWHLSDFNISISRENVTDKAYNTNNPCDFVLIADQDWFFSKSWQGNVGSLLEDIKDSSFVPAVLQWGIPINSSTYSIIPTVKDCHDFSYQTVSGILLIRRVCFCSMGESGNPYTGGGCIGMYNSYKHKTT</sequence>
<organism evidence="1 2">
    <name type="scientific">Bauhinia variegata</name>
    <name type="common">Purple orchid tree</name>
    <name type="synonym">Phanera variegata</name>
    <dbReference type="NCBI Taxonomy" id="167791"/>
    <lineage>
        <taxon>Eukaryota</taxon>
        <taxon>Viridiplantae</taxon>
        <taxon>Streptophyta</taxon>
        <taxon>Embryophyta</taxon>
        <taxon>Tracheophyta</taxon>
        <taxon>Spermatophyta</taxon>
        <taxon>Magnoliopsida</taxon>
        <taxon>eudicotyledons</taxon>
        <taxon>Gunneridae</taxon>
        <taxon>Pentapetalae</taxon>
        <taxon>rosids</taxon>
        <taxon>fabids</taxon>
        <taxon>Fabales</taxon>
        <taxon>Fabaceae</taxon>
        <taxon>Cercidoideae</taxon>
        <taxon>Cercideae</taxon>
        <taxon>Bauhiniinae</taxon>
        <taxon>Bauhinia</taxon>
    </lineage>
</organism>
<protein>
    <submittedName>
        <fullName evidence="1">Uncharacterized protein</fullName>
    </submittedName>
</protein>